<reference evidence="1 2" key="1">
    <citation type="submission" date="2013-02" db="EMBL/GenBank/DDBJ databases">
        <title>Genome sequence of Clostridium saccharoperbutylacetonicum N1-4(HMT).</title>
        <authorList>
            <person name="Poehlein A."/>
            <person name="Daniel R."/>
        </authorList>
    </citation>
    <scope>NUCLEOTIDE SEQUENCE [LARGE SCALE GENOMIC DNA]</scope>
    <source>
        <strain evidence="2">N1-4(HMT)</strain>
    </source>
</reference>
<evidence type="ECO:0000313" key="1">
    <source>
        <dbReference type="EMBL" id="AGF54530.1"/>
    </source>
</evidence>
<proteinExistence type="predicted"/>
<organism evidence="1 2">
    <name type="scientific">Clostridium saccharoperbutylacetonicum N1-4(HMT)</name>
    <dbReference type="NCBI Taxonomy" id="931276"/>
    <lineage>
        <taxon>Bacteria</taxon>
        <taxon>Bacillati</taxon>
        <taxon>Bacillota</taxon>
        <taxon>Clostridia</taxon>
        <taxon>Eubacteriales</taxon>
        <taxon>Clostridiaceae</taxon>
        <taxon>Clostridium</taxon>
    </lineage>
</organism>
<dbReference type="KEGG" id="csr:Cspa_c07530"/>
<dbReference type="InterPro" id="IPR009660">
    <property type="entry name" value="Phage_A500_Gp15"/>
</dbReference>
<protein>
    <submittedName>
        <fullName evidence="1">Putative phage gp15 protein</fullName>
    </submittedName>
</protein>
<dbReference type="AlphaFoldDB" id="M1LNW0"/>
<dbReference type="RefSeq" id="WP_015390856.1">
    <property type="nucleotide sequence ID" value="NC_020291.1"/>
</dbReference>
<dbReference type="OrthoDB" id="1758052at2"/>
<dbReference type="Pfam" id="PF06854">
    <property type="entry name" value="Phage_Gp15"/>
    <property type="match status" value="1"/>
</dbReference>
<sequence length="202" mass="23870">MNILIDLLPKSVEIAGTEYEINFDFRTSILFEMMIQDEALSDKEKIIKTLELYYPVIPKDIDKNINEAIDKALWFYRGGKDIKSQKSQSSTGKSEKVYSFEYDDEYIYSAFLDQYALDLQDVEELHWWKFKAMFKALKEDNEIVKIMGYRAMTIDNKMSKEQKEYYRKMKKLYEIPKSKNEIEKINAIEEALMGNGDLRGIL</sequence>
<accession>M1LNW0</accession>
<name>M1LNW0_9CLOT</name>
<dbReference type="EMBL" id="CP004121">
    <property type="protein sequence ID" value="AGF54530.1"/>
    <property type="molecule type" value="Genomic_DNA"/>
</dbReference>
<dbReference type="PATRIC" id="fig|931276.5.peg.706"/>
<dbReference type="HOGENOM" id="CLU_108800_1_0_9"/>
<evidence type="ECO:0000313" key="2">
    <source>
        <dbReference type="Proteomes" id="UP000011728"/>
    </source>
</evidence>
<dbReference type="STRING" id="36745.CLSAP_07920"/>
<dbReference type="eggNOG" id="ENOG5032UD1">
    <property type="taxonomic scope" value="Bacteria"/>
</dbReference>
<keyword evidence="2" id="KW-1185">Reference proteome</keyword>
<gene>
    <name evidence="1" type="ORF">Cspa_c07530</name>
</gene>
<dbReference type="Proteomes" id="UP000011728">
    <property type="component" value="Chromosome"/>
</dbReference>